<dbReference type="InterPro" id="IPR036365">
    <property type="entry name" value="PGBD-like_sf"/>
</dbReference>
<protein>
    <submittedName>
        <fullName evidence="3">AAA family ATPase</fullName>
    </submittedName>
</protein>
<dbReference type="InterPro" id="IPR003593">
    <property type="entry name" value="AAA+_ATPase"/>
</dbReference>
<dbReference type="Gene3D" id="1.10.101.10">
    <property type="entry name" value="PGBD-like superfamily/PGBD"/>
    <property type="match status" value="1"/>
</dbReference>
<dbReference type="InterPro" id="IPR052026">
    <property type="entry name" value="ExeA_AAA_ATPase_DNA-bind"/>
</dbReference>
<dbReference type="SMART" id="SM00382">
    <property type="entry name" value="AAA"/>
    <property type="match status" value="1"/>
</dbReference>
<feature type="transmembrane region" description="Helical" evidence="1">
    <location>
        <begin position="281"/>
        <end position="302"/>
    </location>
</feature>
<evidence type="ECO:0000313" key="3">
    <source>
        <dbReference type="EMBL" id="MDT0498699.1"/>
    </source>
</evidence>
<accession>A0ABU2WN80</accession>
<evidence type="ECO:0000256" key="1">
    <source>
        <dbReference type="SAM" id="Phobius"/>
    </source>
</evidence>
<dbReference type="Gene3D" id="3.90.70.10">
    <property type="entry name" value="Cysteine proteinases"/>
    <property type="match status" value="1"/>
</dbReference>
<dbReference type="PANTHER" id="PTHR35894:SF1">
    <property type="entry name" value="PHOSPHORIBULOKINASE _ URIDINE KINASE FAMILY"/>
    <property type="match status" value="1"/>
</dbReference>
<dbReference type="SUPFAM" id="SSF52540">
    <property type="entry name" value="P-loop containing nucleoside triphosphate hydrolases"/>
    <property type="match status" value="1"/>
</dbReference>
<comment type="caution">
    <text evidence="3">The sequence shown here is derived from an EMBL/GenBank/DDBJ whole genome shotgun (WGS) entry which is preliminary data.</text>
</comment>
<dbReference type="Proteomes" id="UP001254608">
    <property type="component" value="Unassembled WGS sequence"/>
</dbReference>
<dbReference type="InterPro" id="IPR027417">
    <property type="entry name" value="P-loop_NTPase"/>
</dbReference>
<dbReference type="Pfam" id="PF01471">
    <property type="entry name" value="PG_binding_1"/>
    <property type="match status" value="1"/>
</dbReference>
<organism evidence="3 4">
    <name type="scientific">Banduia mediterranea</name>
    <dbReference type="NCBI Taxonomy" id="3075609"/>
    <lineage>
        <taxon>Bacteria</taxon>
        <taxon>Pseudomonadati</taxon>
        <taxon>Pseudomonadota</taxon>
        <taxon>Gammaproteobacteria</taxon>
        <taxon>Nevskiales</taxon>
        <taxon>Algiphilaceae</taxon>
        <taxon>Banduia</taxon>
    </lineage>
</organism>
<dbReference type="EMBL" id="JAVRIC010000025">
    <property type="protein sequence ID" value="MDT0498699.1"/>
    <property type="molecule type" value="Genomic_DNA"/>
</dbReference>
<dbReference type="SUPFAM" id="SSF47090">
    <property type="entry name" value="PGBD-like"/>
    <property type="match status" value="1"/>
</dbReference>
<dbReference type="Pfam" id="PF21327">
    <property type="entry name" value="GspA_C39-like"/>
    <property type="match status" value="1"/>
</dbReference>
<keyword evidence="1" id="KW-1133">Transmembrane helix</keyword>
<gene>
    <name evidence="3" type="ORF">RM530_15220</name>
</gene>
<dbReference type="CDD" id="cd00009">
    <property type="entry name" value="AAA"/>
    <property type="match status" value="1"/>
</dbReference>
<dbReference type="InterPro" id="IPR049945">
    <property type="entry name" value="AAA_22"/>
</dbReference>
<feature type="domain" description="AAA+ ATPase" evidence="2">
    <location>
        <begin position="42"/>
        <end position="195"/>
    </location>
</feature>
<keyword evidence="1" id="KW-0472">Membrane</keyword>
<keyword evidence="1" id="KW-0812">Transmembrane</keyword>
<keyword evidence="4" id="KW-1185">Reference proteome</keyword>
<dbReference type="RefSeq" id="WP_311366112.1">
    <property type="nucleotide sequence ID" value="NZ_JAVRIC010000025.1"/>
</dbReference>
<dbReference type="InterPro" id="IPR048809">
    <property type="entry name" value="GspA_C39-like"/>
</dbReference>
<dbReference type="Pfam" id="PF13401">
    <property type="entry name" value="AAA_22"/>
    <property type="match status" value="1"/>
</dbReference>
<dbReference type="PANTHER" id="PTHR35894">
    <property type="entry name" value="GENERAL SECRETION PATHWAY PROTEIN A-RELATED"/>
    <property type="match status" value="1"/>
</dbReference>
<dbReference type="Gene3D" id="3.40.50.300">
    <property type="entry name" value="P-loop containing nucleotide triphosphate hydrolases"/>
    <property type="match status" value="1"/>
</dbReference>
<reference evidence="3 4" key="1">
    <citation type="submission" date="2023-09" db="EMBL/GenBank/DDBJ databases">
        <authorList>
            <person name="Rey-Velasco X."/>
        </authorList>
    </citation>
    <scope>NUCLEOTIDE SEQUENCE [LARGE SCALE GENOMIC DNA]</scope>
    <source>
        <strain evidence="3 4">W345</strain>
    </source>
</reference>
<name>A0ABU2WN80_9GAMM</name>
<proteinExistence type="predicted"/>
<dbReference type="InterPro" id="IPR036366">
    <property type="entry name" value="PGBDSf"/>
</dbReference>
<evidence type="ECO:0000259" key="2">
    <source>
        <dbReference type="SMART" id="SM00382"/>
    </source>
</evidence>
<evidence type="ECO:0000313" key="4">
    <source>
        <dbReference type="Proteomes" id="UP001254608"/>
    </source>
</evidence>
<sequence>MYLAYFQLREMPFSITPDPAYLYLSPRHQEALGHLLYGTGQYGGFVQLTGEVGTGKTTVVRTLLEQKLDNVDVAVVLNPRQNELEFLQTICDELGIAYGSDATLKGLVDRLNVYLLDAHARGRRTVLIIDEAQNLSPDVLEQVRLLTNLETHKEKLLRIMLVGQPELAELLSRAELRQLSQRITARYHLEPLNVDEARQYLAHRLRVAGGDAMTFPPPVVAQIHRLTGGIPRLINVLCDRALLGAYASGTRQVTTEIVRGAAREALGAHVVAAHGPRGPHWSWIAAAAVLLIAVVGLIAAIVQRNAVPAPMAEVEQTPAIAESQAEPAAEVLSVVAPSTDIAPPAGDESAAVALIEQPMPLARLMDQLIARWGSDYSVPTGSNVCEALSQQGLECFKGQGGWADLGGLNRPAILTLRTPFGENLHTLLLSLGTDSAEVLSAEGSVRLTLSQLDLLWTGEYLMLWRRETSDSLIAPGSQGSSVQWLRSKLAQAEGRTLPSPLSPTFDPELREAVRRFQRQYGLKVDGLAGAETQIQLGHIGEDEPGPTLTPEAG</sequence>
<dbReference type="InterPro" id="IPR002477">
    <property type="entry name" value="Peptidoglycan-bd-like"/>
</dbReference>